<dbReference type="PANTHER" id="PTHR43226:SF4">
    <property type="entry name" value="XAA-PRO AMINOPEPTIDASE 3"/>
    <property type="match status" value="1"/>
</dbReference>
<dbReference type="GO" id="GO:0030145">
    <property type="term" value="F:manganese ion binding"/>
    <property type="evidence" value="ECO:0007669"/>
    <property type="project" value="InterPro"/>
</dbReference>
<comment type="cofactor">
    <cofactor evidence="1">
        <name>Mn(2+)</name>
        <dbReference type="ChEBI" id="CHEBI:29035"/>
    </cofactor>
</comment>
<evidence type="ECO:0000259" key="6">
    <source>
        <dbReference type="SMART" id="SM01011"/>
    </source>
</evidence>
<dbReference type="Gene3D" id="3.40.350.10">
    <property type="entry name" value="Creatinase/prolidase N-terminal domain"/>
    <property type="match status" value="1"/>
</dbReference>
<dbReference type="CDD" id="cd01087">
    <property type="entry name" value="Prolidase"/>
    <property type="match status" value="1"/>
</dbReference>
<dbReference type="InterPro" id="IPR036005">
    <property type="entry name" value="Creatinase/aminopeptidase-like"/>
</dbReference>
<dbReference type="InterPro" id="IPR029149">
    <property type="entry name" value="Creatin/AminoP/Spt16_N"/>
</dbReference>
<dbReference type="InterPro" id="IPR007865">
    <property type="entry name" value="Aminopep_P_N"/>
</dbReference>
<comment type="caution">
    <text evidence="7">The sequence shown here is derived from an EMBL/GenBank/DDBJ whole genome shotgun (WGS) entry which is preliminary data.</text>
</comment>
<accession>A0A8K1FLM7</accession>
<dbReference type="OrthoDB" id="4215474at2759"/>
<dbReference type="GO" id="GO:0070006">
    <property type="term" value="F:metalloaminopeptidase activity"/>
    <property type="evidence" value="ECO:0007669"/>
    <property type="project" value="InterPro"/>
</dbReference>
<evidence type="ECO:0000256" key="5">
    <source>
        <dbReference type="ARBA" id="ARBA00023211"/>
    </source>
</evidence>
<name>A0A8K1FLM7_PYTOL</name>
<dbReference type="Pfam" id="PF00557">
    <property type="entry name" value="Peptidase_M24"/>
    <property type="match status" value="1"/>
</dbReference>
<proteinExistence type="inferred from homology"/>
<keyword evidence="8" id="KW-1185">Reference proteome</keyword>
<keyword evidence="3" id="KW-0479">Metal-binding</keyword>
<dbReference type="Proteomes" id="UP000794436">
    <property type="component" value="Unassembled WGS sequence"/>
</dbReference>
<evidence type="ECO:0000313" key="7">
    <source>
        <dbReference type="EMBL" id="TMW62848.1"/>
    </source>
</evidence>
<evidence type="ECO:0000256" key="3">
    <source>
        <dbReference type="ARBA" id="ARBA00022723"/>
    </source>
</evidence>
<dbReference type="GO" id="GO:0006508">
    <property type="term" value="P:proteolysis"/>
    <property type="evidence" value="ECO:0007669"/>
    <property type="project" value="TreeGrafter"/>
</dbReference>
<gene>
    <name evidence="7" type="ORF">Poli38472_005466</name>
</gene>
<dbReference type="AlphaFoldDB" id="A0A8K1FLM7"/>
<dbReference type="Gene3D" id="3.90.230.10">
    <property type="entry name" value="Creatinase/methionine aminopeptidase superfamily"/>
    <property type="match status" value="1"/>
</dbReference>
<evidence type="ECO:0000256" key="2">
    <source>
        <dbReference type="ARBA" id="ARBA00008766"/>
    </source>
</evidence>
<sequence length="473" mass="52779">MRGMARALRTQAAVRGMHTRAANALGLAPEKAVNPFVIAEDCLQPGIPTAEFRHRREQLLNTLPENAALIVRAATTKYVTNDIPYEFRQNSNFMYLTGLEEPDAVAVFLKTSSSRSFSLFVRARDAHSEQWDGARIGLDGAKLRYEADDAYQLQDLDMQLNKMLGGLQQVYVMSSDQGNFSPEFVRAMQRFQDKVFIGDFFVEQLRVYKSENELNRMRFAGDIAAGGFVEMMKSTRPEMTELALAAEFEAHCKRNGALWTSFPCVVGRGPNAAVIHYLSKRDQLKDDDLVLVDAGCEVPGYYDSDITRTWPVSSASNLSAAQKDLYDFTLEIQKKCLDELRGQVSSGESYSLDQLHAFASRLMIQGLQSFGILGANASTRELHRYNPTHIGHYLGMDVHDTPHISRSVPLRPGMVVTVEPGIYLPKNDLNLPEEFRGIGIRIEDDVVITDKGIEITTSGVPKELADIEALRNA</sequence>
<evidence type="ECO:0000256" key="1">
    <source>
        <dbReference type="ARBA" id="ARBA00001936"/>
    </source>
</evidence>
<dbReference type="SUPFAM" id="SSF55920">
    <property type="entry name" value="Creatinase/aminopeptidase"/>
    <property type="match status" value="1"/>
</dbReference>
<dbReference type="PANTHER" id="PTHR43226">
    <property type="entry name" value="XAA-PRO AMINOPEPTIDASE 3"/>
    <property type="match status" value="1"/>
</dbReference>
<reference evidence="7" key="1">
    <citation type="submission" date="2019-03" db="EMBL/GenBank/DDBJ databases">
        <title>Long read genome sequence of the mycoparasitic Pythium oligandrum ATCC 38472 isolated from sugarbeet rhizosphere.</title>
        <authorList>
            <person name="Gaulin E."/>
        </authorList>
    </citation>
    <scope>NUCLEOTIDE SEQUENCE</scope>
    <source>
        <strain evidence="7">ATCC 38472_TT</strain>
    </source>
</reference>
<evidence type="ECO:0000313" key="8">
    <source>
        <dbReference type="Proteomes" id="UP000794436"/>
    </source>
</evidence>
<dbReference type="GO" id="GO:0005739">
    <property type="term" value="C:mitochondrion"/>
    <property type="evidence" value="ECO:0007669"/>
    <property type="project" value="TreeGrafter"/>
</dbReference>
<organism evidence="7 8">
    <name type="scientific">Pythium oligandrum</name>
    <name type="common">Mycoparasitic fungus</name>
    <dbReference type="NCBI Taxonomy" id="41045"/>
    <lineage>
        <taxon>Eukaryota</taxon>
        <taxon>Sar</taxon>
        <taxon>Stramenopiles</taxon>
        <taxon>Oomycota</taxon>
        <taxon>Peronosporomycetes</taxon>
        <taxon>Pythiales</taxon>
        <taxon>Pythiaceae</taxon>
        <taxon>Pythium</taxon>
    </lineage>
</organism>
<dbReference type="InterPro" id="IPR052433">
    <property type="entry name" value="X-Pro_dipept-like"/>
</dbReference>
<dbReference type="SUPFAM" id="SSF53092">
    <property type="entry name" value="Creatinase/prolidase N-terminal domain"/>
    <property type="match status" value="1"/>
</dbReference>
<keyword evidence="4" id="KW-0378">Hydrolase</keyword>
<dbReference type="EMBL" id="SPLM01000073">
    <property type="protein sequence ID" value="TMW62848.1"/>
    <property type="molecule type" value="Genomic_DNA"/>
</dbReference>
<dbReference type="PROSITE" id="PS00369">
    <property type="entry name" value="PTS_HPR_HIS"/>
    <property type="match status" value="1"/>
</dbReference>
<comment type="similarity">
    <text evidence="2">Belongs to the peptidase M24B family.</text>
</comment>
<feature type="domain" description="Aminopeptidase P N-terminal" evidence="6">
    <location>
        <begin position="47"/>
        <end position="181"/>
    </location>
</feature>
<evidence type="ECO:0000256" key="4">
    <source>
        <dbReference type="ARBA" id="ARBA00022801"/>
    </source>
</evidence>
<keyword evidence="5" id="KW-0464">Manganese</keyword>
<dbReference type="InterPro" id="IPR000994">
    <property type="entry name" value="Pept_M24"/>
</dbReference>
<protein>
    <recommendedName>
        <fullName evidence="6">Aminopeptidase P N-terminal domain-containing protein</fullName>
    </recommendedName>
</protein>
<dbReference type="SMART" id="SM01011">
    <property type="entry name" value="AMP_N"/>
    <property type="match status" value="1"/>
</dbReference>
<dbReference type="InterPro" id="IPR001020">
    <property type="entry name" value="PTS_HPr_His_P_site"/>
</dbReference>
<dbReference type="Pfam" id="PF05195">
    <property type="entry name" value="AMP_N"/>
    <property type="match status" value="1"/>
</dbReference>